<accession>A0A5B2XML1</accession>
<protein>
    <submittedName>
        <fullName evidence="1">SRPBCC family protein</fullName>
    </submittedName>
</protein>
<comment type="caution">
    <text evidence="1">The sequence shown here is derived from an EMBL/GenBank/DDBJ whole genome shotgun (WGS) entry which is preliminary data.</text>
</comment>
<dbReference type="OrthoDB" id="6024794at2"/>
<keyword evidence="2" id="KW-1185">Reference proteome</keyword>
<dbReference type="SUPFAM" id="SSF55961">
    <property type="entry name" value="Bet v1-like"/>
    <property type="match status" value="1"/>
</dbReference>
<dbReference type="Gene3D" id="3.30.530.20">
    <property type="match status" value="1"/>
</dbReference>
<dbReference type="RefSeq" id="WP_149848341.1">
    <property type="nucleotide sequence ID" value="NZ_VUOB01000009.1"/>
</dbReference>
<dbReference type="InterPro" id="IPR023393">
    <property type="entry name" value="START-like_dom_sf"/>
</dbReference>
<dbReference type="PANTHER" id="PTHR33789">
    <property type="entry name" value="LACHRYMATORY-FACTOR SYNTHASE"/>
    <property type="match status" value="1"/>
</dbReference>
<dbReference type="AlphaFoldDB" id="A0A5B2XML1"/>
<reference evidence="1 2" key="2">
    <citation type="submission" date="2019-09" db="EMBL/GenBank/DDBJ databases">
        <authorList>
            <person name="Jin C."/>
        </authorList>
    </citation>
    <scope>NUCLEOTIDE SEQUENCE [LARGE SCALE GENOMIC DNA]</scope>
    <source>
        <strain evidence="1 2">AN110305</strain>
    </source>
</reference>
<dbReference type="Pfam" id="PF10604">
    <property type="entry name" value="Polyketide_cyc2"/>
    <property type="match status" value="1"/>
</dbReference>
<name>A0A5B2XML1_9PSEU</name>
<proteinExistence type="predicted"/>
<evidence type="ECO:0000313" key="1">
    <source>
        <dbReference type="EMBL" id="KAA2265098.1"/>
    </source>
</evidence>
<dbReference type="Proteomes" id="UP000323454">
    <property type="component" value="Unassembled WGS sequence"/>
</dbReference>
<dbReference type="CDD" id="cd07821">
    <property type="entry name" value="PYR_PYL_RCAR_like"/>
    <property type="match status" value="1"/>
</dbReference>
<reference evidence="1 2" key="1">
    <citation type="submission" date="2019-09" db="EMBL/GenBank/DDBJ databases">
        <title>Goodfellowia gen. nov., a new genus of the Pseudonocardineae related to Actinoalloteichus, containing Goodfellowia coeruleoviolacea gen. nov., comb. nov. gen. nov., comb. nov.</title>
        <authorList>
            <person name="Labeda D."/>
        </authorList>
    </citation>
    <scope>NUCLEOTIDE SEQUENCE [LARGE SCALE GENOMIC DNA]</scope>
    <source>
        <strain evidence="1 2">AN110305</strain>
    </source>
</reference>
<sequence>MASIRKDIVVQTDAASVWEAVRDFANVHKVLVPGFVVDCEPVDDERGEARSVTFATGRVARELLVTRDEEARRLVYSVVESQLPIVHYSAAVEVSEGDDGRTRVVWTLDLLPDSLAEPMEMLMSKGAEIMTQTLTSR</sequence>
<dbReference type="EMBL" id="VUOB01000009">
    <property type="protein sequence ID" value="KAA2265098.1"/>
    <property type="molecule type" value="Genomic_DNA"/>
</dbReference>
<organism evidence="1 2">
    <name type="scientific">Solihabitans fulvus</name>
    <dbReference type="NCBI Taxonomy" id="1892852"/>
    <lineage>
        <taxon>Bacteria</taxon>
        <taxon>Bacillati</taxon>
        <taxon>Actinomycetota</taxon>
        <taxon>Actinomycetes</taxon>
        <taxon>Pseudonocardiales</taxon>
        <taxon>Pseudonocardiaceae</taxon>
        <taxon>Solihabitans</taxon>
    </lineage>
</organism>
<gene>
    <name evidence="1" type="ORF">F0L68_05405</name>
</gene>
<evidence type="ECO:0000313" key="2">
    <source>
        <dbReference type="Proteomes" id="UP000323454"/>
    </source>
</evidence>
<dbReference type="PANTHER" id="PTHR33789:SF5">
    <property type="entry name" value="BET V I_MAJOR LATEX PROTEIN DOMAIN-CONTAINING PROTEIN"/>
    <property type="match status" value="1"/>
</dbReference>
<dbReference type="InterPro" id="IPR019587">
    <property type="entry name" value="Polyketide_cyclase/dehydratase"/>
</dbReference>
<dbReference type="InterPro" id="IPR053249">
    <property type="entry name" value="LFS"/>
</dbReference>